<protein>
    <submittedName>
        <fullName evidence="2">Uncharacterized protein</fullName>
    </submittedName>
</protein>
<feature type="compositionally biased region" description="Polar residues" evidence="1">
    <location>
        <begin position="16"/>
        <end position="26"/>
    </location>
</feature>
<name>A0A7S0NWM9_9EUKA</name>
<proteinExistence type="predicted"/>
<evidence type="ECO:0000256" key="1">
    <source>
        <dbReference type="SAM" id="MobiDB-lite"/>
    </source>
</evidence>
<feature type="compositionally biased region" description="Low complexity" evidence="1">
    <location>
        <begin position="342"/>
        <end position="351"/>
    </location>
</feature>
<dbReference type="SUPFAM" id="SSF53474">
    <property type="entry name" value="alpha/beta-Hydrolases"/>
    <property type="match status" value="1"/>
</dbReference>
<accession>A0A7S0NWM9</accession>
<dbReference type="InterPro" id="IPR029058">
    <property type="entry name" value="AB_hydrolase_fold"/>
</dbReference>
<dbReference type="EMBL" id="HBER01027322">
    <property type="protein sequence ID" value="CAD8538477.1"/>
    <property type="molecule type" value="Transcribed_RNA"/>
</dbReference>
<gene>
    <name evidence="2" type="ORF">CLEP1334_LOCUS13760</name>
</gene>
<feature type="region of interest" description="Disordered" evidence="1">
    <location>
        <begin position="335"/>
        <end position="355"/>
    </location>
</feature>
<organism evidence="2">
    <name type="scientific">Calcidiscus leptoporus</name>
    <dbReference type="NCBI Taxonomy" id="127549"/>
    <lineage>
        <taxon>Eukaryota</taxon>
        <taxon>Haptista</taxon>
        <taxon>Haptophyta</taxon>
        <taxon>Prymnesiophyceae</taxon>
        <taxon>Coccolithales</taxon>
        <taxon>Calcidiscaceae</taxon>
        <taxon>Calcidiscus</taxon>
    </lineage>
</organism>
<feature type="region of interest" description="Disordered" evidence="1">
    <location>
        <begin position="1"/>
        <end position="28"/>
    </location>
</feature>
<reference evidence="2" key="1">
    <citation type="submission" date="2021-01" db="EMBL/GenBank/DDBJ databases">
        <authorList>
            <person name="Corre E."/>
            <person name="Pelletier E."/>
            <person name="Niang G."/>
            <person name="Scheremetjew M."/>
            <person name="Finn R."/>
            <person name="Kale V."/>
            <person name="Holt S."/>
            <person name="Cochrane G."/>
            <person name="Meng A."/>
            <person name="Brown T."/>
            <person name="Cohen L."/>
        </authorList>
    </citation>
    <scope>NUCLEOTIDE SEQUENCE</scope>
    <source>
        <strain evidence="2">RCC1130</strain>
    </source>
</reference>
<evidence type="ECO:0000313" key="2">
    <source>
        <dbReference type="EMBL" id="CAD8538477.1"/>
    </source>
</evidence>
<sequence>MAPSSSPGDVDRSHGPSASSHPPQTTRMEHSVNKRLLVFFEGTANTLVPRTTLIGYFFQEAQAIDISDDRIPLPSMQLAFKMGFDGCGVTHGVAGTIWACGLATQCELVLARVHAILEHAGHLSITVLGLSRGGIAALMLAKVLASRGPMSSRVCLNLCLFDPVPGNLINTARYLDIFSQTVANSVIDVSECHITRVLAIYPHEPLPALAFHAPVIPHFPKNTKVELDATLGCHQGALYMPDKVPAEWKLACQLSMLAIATFFNDCGTLISGISESAAKHASVAMEAVVTDRSSPSIRSPSLRSAHHKDGVAVIARHTHGRFLNQMHKRLVTSLTPSDARLHSSSTTASKAHASDEPEFMLQVVLPSRTSA</sequence>
<dbReference type="AlphaFoldDB" id="A0A7S0NWM9"/>